<dbReference type="Pfam" id="PF02190">
    <property type="entry name" value="LON_substr_bdg"/>
    <property type="match status" value="1"/>
</dbReference>
<dbReference type="InterPro" id="IPR003111">
    <property type="entry name" value="Lon_prtase_N"/>
</dbReference>
<feature type="region of interest" description="Disordered" evidence="1">
    <location>
        <begin position="326"/>
        <end position="362"/>
    </location>
</feature>
<evidence type="ECO:0000313" key="4">
    <source>
        <dbReference type="Proteomes" id="UP001153069"/>
    </source>
</evidence>
<comment type="caution">
    <text evidence="3">The sequence shown here is derived from an EMBL/GenBank/DDBJ whole genome shotgun (WGS) entry which is preliminary data.</text>
</comment>
<keyword evidence="3" id="KW-0645">Protease</keyword>
<name>A0A9N8H3U2_9STRA</name>
<dbReference type="Gene3D" id="1.20.1260.10">
    <property type="match status" value="1"/>
</dbReference>
<feature type="region of interest" description="Disordered" evidence="1">
    <location>
        <begin position="44"/>
        <end position="64"/>
    </location>
</feature>
<organism evidence="3 4">
    <name type="scientific">Seminavis robusta</name>
    <dbReference type="NCBI Taxonomy" id="568900"/>
    <lineage>
        <taxon>Eukaryota</taxon>
        <taxon>Sar</taxon>
        <taxon>Stramenopiles</taxon>
        <taxon>Ochrophyta</taxon>
        <taxon>Bacillariophyta</taxon>
        <taxon>Bacillariophyceae</taxon>
        <taxon>Bacillariophycidae</taxon>
        <taxon>Naviculales</taxon>
        <taxon>Naviculaceae</taxon>
        <taxon>Seminavis</taxon>
    </lineage>
</organism>
<feature type="compositionally biased region" description="Low complexity" evidence="1">
    <location>
        <begin position="347"/>
        <end position="362"/>
    </location>
</feature>
<evidence type="ECO:0000259" key="2">
    <source>
        <dbReference type="Pfam" id="PF02190"/>
    </source>
</evidence>
<dbReference type="EMBL" id="CAICTM010000046">
    <property type="protein sequence ID" value="CAB9498822.1"/>
    <property type="molecule type" value="Genomic_DNA"/>
</dbReference>
<gene>
    <name evidence="3" type="ORF">SEMRO_46_G027440.1</name>
</gene>
<accession>A0A9N8H3U2</accession>
<proteinExistence type="predicted"/>
<dbReference type="Proteomes" id="UP001153069">
    <property type="component" value="Unassembled WGS sequence"/>
</dbReference>
<keyword evidence="3" id="KW-0378">Hydrolase</keyword>
<dbReference type="PANTHER" id="PTHR46732:SF8">
    <property type="entry name" value="ATP-DEPENDENT PROTEASE LA (LON) DOMAIN PROTEIN"/>
    <property type="match status" value="1"/>
</dbReference>
<dbReference type="AlphaFoldDB" id="A0A9N8H3U2"/>
<dbReference type="GO" id="GO:0006508">
    <property type="term" value="P:proteolysis"/>
    <property type="evidence" value="ECO:0007669"/>
    <property type="project" value="UniProtKB-KW"/>
</dbReference>
<dbReference type="Gene3D" id="2.30.130.40">
    <property type="entry name" value="LON domain-like"/>
    <property type="match status" value="1"/>
</dbReference>
<dbReference type="PANTHER" id="PTHR46732">
    <property type="entry name" value="ATP-DEPENDENT PROTEASE LA (LON) DOMAIN PROTEIN"/>
    <property type="match status" value="1"/>
</dbReference>
<reference evidence="3" key="1">
    <citation type="submission" date="2020-06" db="EMBL/GenBank/DDBJ databases">
        <authorList>
            <consortium name="Plant Systems Biology data submission"/>
        </authorList>
    </citation>
    <scope>NUCLEOTIDE SEQUENCE</scope>
    <source>
        <strain evidence="3">D6</strain>
    </source>
</reference>
<sequence>MILLPNMYNAFGPSSTVRAHYTAVRSSSFEFALRGIAEWRRSMDGGDDAGSSSSTGNSNSHDSTSATRTVLLLPFAVEEALLIPGQSQTLVLKEGRFFDLLEEAMDEHASVIGTLLMGGESHLGVLPLCEITSYQMEAGYRGKVTAQVTLQCVARAQLVELNQLRPVMRGICTELQDDDHDIMASSTSTDSSTNDTSSKEMVEELVEDIESMIELASSSSDTTRTGTGTTDTLDDPQTMYEQTFWMALTTLGYTPASSSQLMGDDDDDDGDPAWPDSSAQELHAMSWAAISTVADPTLRYQAFATTSVLERLRVVRRALLQQSLPVSTKTQDVSSIRHDRDDDSSDDGPSSSSSFFGDSGFE</sequence>
<keyword evidence="4" id="KW-1185">Reference proteome</keyword>
<evidence type="ECO:0000256" key="1">
    <source>
        <dbReference type="SAM" id="MobiDB-lite"/>
    </source>
</evidence>
<dbReference type="InterPro" id="IPR012347">
    <property type="entry name" value="Ferritin-like"/>
</dbReference>
<protein>
    <submittedName>
        <fullName evidence="3">ATP-dependent protease La (LON) domain</fullName>
    </submittedName>
</protein>
<evidence type="ECO:0000313" key="3">
    <source>
        <dbReference type="EMBL" id="CAB9498822.1"/>
    </source>
</evidence>
<dbReference type="InterPro" id="IPR046336">
    <property type="entry name" value="Lon_prtase_N_sf"/>
</dbReference>
<dbReference type="GO" id="GO:0008233">
    <property type="term" value="F:peptidase activity"/>
    <property type="evidence" value="ECO:0007669"/>
    <property type="project" value="UniProtKB-KW"/>
</dbReference>
<feature type="region of interest" description="Disordered" evidence="1">
    <location>
        <begin position="257"/>
        <end position="277"/>
    </location>
</feature>
<feature type="compositionally biased region" description="Low complexity" evidence="1">
    <location>
        <begin position="49"/>
        <end position="64"/>
    </location>
</feature>
<feature type="domain" description="Lon N-terminal" evidence="2">
    <location>
        <begin position="75"/>
        <end position="217"/>
    </location>
</feature>